<dbReference type="OrthoDB" id="9838489at2"/>
<name>A0A178XZ68_9HYPH</name>
<protein>
    <submittedName>
        <fullName evidence="1">Uncharacterized protein</fullName>
    </submittedName>
</protein>
<dbReference type="AlphaFoldDB" id="A0A178XZ68"/>
<evidence type="ECO:0000313" key="2">
    <source>
        <dbReference type="Proteomes" id="UP000094025"/>
    </source>
</evidence>
<proteinExistence type="predicted"/>
<accession>A0A178XZ68</accession>
<dbReference type="RefSeq" id="WP_064240721.1">
    <property type="nucleotide sequence ID" value="NZ_LPUX01000053.1"/>
</dbReference>
<sequence length="131" mass="14208">MTENTMNPFANPEQRLSKLSMFALDSLYDAVMLARRTLSGIVNQPRFFEGEDYNGAGDEVEGLIDALIDFAGAAVNVAKTADPSNPRAMEARAWLLLKYSVDCHDSLSAYAAEAAGYAAQLETLKKLKADA</sequence>
<gene>
    <name evidence="1" type="ORF">AU381_00340</name>
</gene>
<comment type="caution">
    <text evidence="1">The sequence shown here is derived from an EMBL/GenBank/DDBJ whole genome shotgun (WGS) entry which is preliminary data.</text>
</comment>
<dbReference type="EMBL" id="LPUX01000053">
    <property type="protein sequence ID" value="OAP40404.1"/>
    <property type="molecule type" value="Genomic_DNA"/>
</dbReference>
<evidence type="ECO:0000313" key="1">
    <source>
        <dbReference type="EMBL" id="OAP40404.1"/>
    </source>
</evidence>
<reference evidence="1 2" key="1">
    <citation type="journal article" date="2016" name="Int. J. Syst. Evol. Microbiol.">
        <title>Ensifer glycinis sp. nov., an novel rhizobial species associated with Glycine spp.</title>
        <authorList>
            <person name="Yan H."/>
            <person name="Yan J."/>
            <person name="Sui X.H."/>
            <person name="Wang E.T."/>
            <person name="Chen W.X."/>
            <person name="Zhang X.X."/>
            <person name="Chen W.F."/>
        </authorList>
    </citation>
    <scope>NUCLEOTIDE SEQUENCE [LARGE SCALE GENOMIC DNA]</scope>
    <source>
        <strain evidence="1 2">CCBAU 23380</strain>
    </source>
</reference>
<organism evidence="1 2">
    <name type="scientific">Sinorhizobium glycinis</name>
    <dbReference type="NCBI Taxonomy" id="1472378"/>
    <lineage>
        <taxon>Bacteria</taxon>
        <taxon>Pseudomonadati</taxon>
        <taxon>Pseudomonadota</taxon>
        <taxon>Alphaproteobacteria</taxon>
        <taxon>Hyphomicrobiales</taxon>
        <taxon>Rhizobiaceae</taxon>
        <taxon>Sinorhizobium/Ensifer group</taxon>
        <taxon>Sinorhizobium</taxon>
    </lineage>
</organism>
<dbReference type="Proteomes" id="UP000094025">
    <property type="component" value="Unassembled WGS sequence"/>
</dbReference>
<keyword evidence="2" id="KW-1185">Reference proteome</keyword>